<name>A0A1Y5PXD3_9SPHN</name>
<evidence type="ECO:0000313" key="3">
    <source>
        <dbReference type="EMBL" id="SBV32187.1"/>
    </source>
</evidence>
<dbReference type="InterPro" id="IPR032033">
    <property type="entry name" value="Cytochrome_P460"/>
</dbReference>
<protein>
    <recommendedName>
        <fullName evidence="2">Cytochrome P460 domain-containing protein</fullName>
    </recommendedName>
</protein>
<dbReference type="CDD" id="cd20753">
    <property type="entry name" value="cyt_P460_Mc-like"/>
    <property type="match status" value="1"/>
</dbReference>
<evidence type="ECO:0000256" key="1">
    <source>
        <dbReference type="SAM" id="SignalP"/>
    </source>
</evidence>
<accession>A0A1Y5PXD3</accession>
<reference evidence="3" key="1">
    <citation type="submission" date="2016-03" db="EMBL/GenBank/DDBJ databases">
        <authorList>
            <person name="Ploux O."/>
        </authorList>
    </citation>
    <scope>NUCLEOTIDE SEQUENCE</scope>
    <source>
        <strain evidence="3">UC10</strain>
    </source>
</reference>
<dbReference type="RefSeq" id="WP_295324743.1">
    <property type="nucleotide sequence ID" value="NZ_LT598653.1"/>
</dbReference>
<sequence>MIGVRKLGAAALIASTLLFGLSAGVAASRAEERASPIHGVELPEGYRDWKLISVAQENGRNNDIRAILGNDIAIRAFREGKRPFPDGAILVRLAWRYEASARNDKVFPAPQSFVAGAPTNVQVSVKDAKRYAATGGWGYGQFEDGRANPDRALVESCFACHQKLEALDPGKDLVFTDYSR</sequence>
<gene>
    <name evidence="3" type="ORF">SPPYR_1067</name>
</gene>
<dbReference type="Pfam" id="PF16694">
    <property type="entry name" value="Cytochrome_P460"/>
    <property type="match status" value="1"/>
</dbReference>
<dbReference type="AlphaFoldDB" id="A0A1Y5PXD3"/>
<dbReference type="KEGG" id="sphu:SPPYR_1067"/>
<dbReference type="InterPro" id="IPR038142">
    <property type="entry name" value="Cytochrome_P460_sp"/>
</dbReference>
<evidence type="ECO:0000259" key="2">
    <source>
        <dbReference type="Pfam" id="PF16694"/>
    </source>
</evidence>
<feature type="chain" id="PRO_5012170111" description="Cytochrome P460 domain-containing protein" evidence="1">
    <location>
        <begin position="27"/>
        <end position="180"/>
    </location>
</feature>
<feature type="domain" description="Cytochrome P460" evidence="2">
    <location>
        <begin position="43"/>
        <end position="176"/>
    </location>
</feature>
<keyword evidence="1" id="KW-0732">Signal</keyword>
<dbReference type="EMBL" id="LT598653">
    <property type="protein sequence ID" value="SBV32187.1"/>
    <property type="molecule type" value="Genomic_DNA"/>
</dbReference>
<proteinExistence type="predicted"/>
<organism evidence="3">
    <name type="scientific">uncultured Sphingopyxis sp</name>
    <dbReference type="NCBI Taxonomy" id="310581"/>
    <lineage>
        <taxon>Bacteria</taxon>
        <taxon>Pseudomonadati</taxon>
        <taxon>Pseudomonadota</taxon>
        <taxon>Alphaproteobacteria</taxon>
        <taxon>Sphingomonadales</taxon>
        <taxon>Sphingomonadaceae</taxon>
        <taxon>Sphingopyxis</taxon>
        <taxon>environmental samples</taxon>
    </lineage>
</organism>
<dbReference type="Gene3D" id="3.50.70.20">
    <property type="entry name" value="Cytochrome P460"/>
    <property type="match status" value="1"/>
</dbReference>
<feature type="signal peptide" evidence="1">
    <location>
        <begin position="1"/>
        <end position="26"/>
    </location>
</feature>